<evidence type="ECO:0000313" key="2">
    <source>
        <dbReference type="EMBL" id="KAF3487484.1"/>
    </source>
</evidence>
<protein>
    <recommendedName>
        <fullName evidence="4">Transmembrane protein</fullName>
    </recommendedName>
</protein>
<evidence type="ECO:0000256" key="1">
    <source>
        <dbReference type="SAM" id="Phobius"/>
    </source>
</evidence>
<dbReference type="Proteomes" id="UP000712600">
    <property type="component" value="Unassembled WGS sequence"/>
</dbReference>
<name>A0A8S9N4B5_BRACR</name>
<evidence type="ECO:0008006" key="4">
    <source>
        <dbReference type="Google" id="ProtNLM"/>
    </source>
</evidence>
<dbReference type="EMBL" id="QGKX02002183">
    <property type="protein sequence ID" value="KAF3487484.1"/>
    <property type="molecule type" value="Genomic_DNA"/>
</dbReference>
<gene>
    <name evidence="2" type="ORF">F2Q69_00054713</name>
</gene>
<feature type="transmembrane region" description="Helical" evidence="1">
    <location>
        <begin position="51"/>
        <end position="71"/>
    </location>
</feature>
<keyword evidence="1" id="KW-0472">Membrane</keyword>
<comment type="caution">
    <text evidence="2">The sequence shown here is derived from an EMBL/GenBank/DDBJ whole genome shotgun (WGS) entry which is preliminary data.</text>
</comment>
<reference evidence="2" key="1">
    <citation type="submission" date="2019-12" db="EMBL/GenBank/DDBJ databases">
        <title>Genome sequencing and annotation of Brassica cretica.</title>
        <authorList>
            <person name="Studholme D.J."/>
            <person name="Sarris P."/>
        </authorList>
    </citation>
    <scope>NUCLEOTIDE SEQUENCE</scope>
    <source>
        <strain evidence="2">PFS-109/04</strain>
        <tissue evidence="2">Leaf</tissue>
    </source>
</reference>
<proteinExistence type="predicted"/>
<sequence>MTEKGKRETVRNDDVEGAVVFNVFVLMLGFVAGHFFSCFFGDLMSLFSGTVLRLTELVATAFFLLTGKLFLETVSFLFAPWFTSKDLLVLCCWMLSETSSALASSVTAESCETSSFIISDMIFESTGVESELWTSSSSSSLSVLRHRLYLFLIVIVSLCVPCRLFLCVPSHLFLVVV</sequence>
<feature type="transmembrane region" description="Helical" evidence="1">
    <location>
        <begin position="148"/>
        <end position="174"/>
    </location>
</feature>
<organism evidence="2 3">
    <name type="scientific">Brassica cretica</name>
    <name type="common">Mustard</name>
    <dbReference type="NCBI Taxonomy" id="69181"/>
    <lineage>
        <taxon>Eukaryota</taxon>
        <taxon>Viridiplantae</taxon>
        <taxon>Streptophyta</taxon>
        <taxon>Embryophyta</taxon>
        <taxon>Tracheophyta</taxon>
        <taxon>Spermatophyta</taxon>
        <taxon>Magnoliopsida</taxon>
        <taxon>eudicotyledons</taxon>
        <taxon>Gunneridae</taxon>
        <taxon>Pentapetalae</taxon>
        <taxon>rosids</taxon>
        <taxon>malvids</taxon>
        <taxon>Brassicales</taxon>
        <taxon>Brassicaceae</taxon>
        <taxon>Brassiceae</taxon>
        <taxon>Brassica</taxon>
    </lineage>
</organism>
<keyword evidence="1" id="KW-1133">Transmembrane helix</keyword>
<keyword evidence="1" id="KW-0812">Transmembrane</keyword>
<feature type="transmembrane region" description="Helical" evidence="1">
    <location>
        <begin position="20"/>
        <end position="39"/>
    </location>
</feature>
<accession>A0A8S9N4B5</accession>
<evidence type="ECO:0000313" key="3">
    <source>
        <dbReference type="Proteomes" id="UP000712600"/>
    </source>
</evidence>
<dbReference type="AlphaFoldDB" id="A0A8S9N4B5"/>